<keyword evidence="2" id="KW-1185">Reference proteome</keyword>
<dbReference type="SUPFAM" id="SSF55785">
    <property type="entry name" value="PYP-like sensor domain (PAS domain)"/>
    <property type="match status" value="1"/>
</dbReference>
<evidence type="ECO:0008006" key="3">
    <source>
        <dbReference type="Google" id="ProtNLM"/>
    </source>
</evidence>
<dbReference type="InterPro" id="IPR035965">
    <property type="entry name" value="PAS-like_dom_sf"/>
</dbReference>
<evidence type="ECO:0000313" key="1">
    <source>
        <dbReference type="EMBL" id="GAA0866570.1"/>
    </source>
</evidence>
<dbReference type="Gene3D" id="3.30.450.20">
    <property type="entry name" value="PAS domain"/>
    <property type="match status" value="1"/>
</dbReference>
<accession>A0ABP3XMY3</accession>
<evidence type="ECO:0000313" key="2">
    <source>
        <dbReference type="Proteomes" id="UP001500738"/>
    </source>
</evidence>
<sequence length="151" mass="16752">MPLHHSWPLYERARHFDLGWAQRTSVRVPDRPGTDTPEDAEAIARLGAGVWHCDLATNRLSWTDTVYDLFGLPRGSDVARAAAVAQYCEGSRAAMERLRAHAIAHRRGFTLDVEIGPARAQTRWIRLIAAPVCEDGHVVALHGLKFPVPQG</sequence>
<gene>
    <name evidence="1" type="ORF">GCM10009115_29990</name>
</gene>
<comment type="caution">
    <text evidence="1">The sequence shown here is derived from an EMBL/GenBank/DDBJ whole genome shotgun (WGS) entry which is preliminary data.</text>
</comment>
<organism evidence="1 2">
    <name type="scientific">Sphingopyxis soli</name>
    <dbReference type="NCBI Taxonomy" id="592051"/>
    <lineage>
        <taxon>Bacteria</taxon>
        <taxon>Pseudomonadati</taxon>
        <taxon>Pseudomonadota</taxon>
        <taxon>Alphaproteobacteria</taxon>
        <taxon>Sphingomonadales</taxon>
        <taxon>Sphingomonadaceae</taxon>
        <taxon>Sphingopyxis</taxon>
    </lineage>
</organism>
<dbReference type="Proteomes" id="UP001500738">
    <property type="component" value="Unassembled WGS sequence"/>
</dbReference>
<dbReference type="EMBL" id="BAAAFE010000009">
    <property type="protein sequence ID" value="GAA0866570.1"/>
    <property type="molecule type" value="Genomic_DNA"/>
</dbReference>
<name>A0ABP3XMY3_9SPHN</name>
<protein>
    <recommendedName>
        <fullName evidence="3">Diguanylate cyclase</fullName>
    </recommendedName>
</protein>
<proteinExistence type="predicted"/>
<reference evidence="2" key="1">
    <citation type="journal article" date="2019" name="Int. J. Syst. Evol. Microbiol.">
        <title>The Global Catalogue of Microorganisms (GCM) 10K type strain sequencing project: providing services to taxonomists for standard genome sequencing and annotation.</title>
        <authorList>
            <consortium name="The Broad Institute Genomics Platform"/>
            <consortium name="The Broad Institute Genome Sequencing Center for Infectious Disease"/>
            <person name="Wu L."/>
            <person name="Ma J."/>
        </authorList>
    </citation>
    <scope>NUCLEOTIDE SEQUENCE [LARGE SCALE GENOMIC DNA]</scope>
    <source>
        <strain evidence="2">JCM 15910</strain>
    </source>
</reference>